<dbReference type="AlphaFoldDB" id="Q0RM53"/>
<dbReference type="KEGG" id="fal:FRAAL2755"/>
<dbReference type="HOGENOM" id="CLU_1784008_0_0_11"/>
<evidence type="ECO:0000313" key="2">
    <source>
        <dbReference type="Proteomes" id="UP000000657"/>
    </source>
</evidence>
<gene>
    <name evidence="1" type="ordered locus">FRAAL2755</name>
</gene>
<reference evidence="1 2" key="1">
    <citation type="journal article" date="2007" name="Genome Res.">
        <title>Genome characteristics of facultatively symbiotic Frankia sp. strains reflect host range and host plant biogeography.</title>
        <authorList>
            <person name="Normand P."/>
            <person name="Lapierre P."/>
            <person name="Tisa L.S."/>
            <person name="Gogarten J.P."/>
            <person name="Alloisio N."/>
            <person name="Bagnarol E."/>
            <person name="Bassi C.A."/>
            <person name="Berry A.M."/>
            <person name="Bickhart D.M."/>
            <person name="Choisne N."/>
            <person name="Couloux A."/>
            <person name="Cournoyer B."/>
            <person name="Cruveiller S."/>
            <person name="Daubin V."/>
            <person name="Demange N."/>
            <person name="Francino M.P."/>
            <person name="Goltsman E."/>
            <person name="Huang Y."/>
            <person name="Kopp O.R."/>
            <person name="Labarre L."/>
            <person name="Lapidus A."/>
            <person name="Lavire C."/>
            <person name="Marechal J."/>
            <person name="Martinez M."/>
            <person name="Mastronunzio J.E."/>
            <person name="Mullin B.C."/>
            <person name="Niemann J."/>
            <person name="Pujic P."/>
            <person name="Rawnsley T."/>
            <person name="Rouy Z."/>
            <person name="Schenowitz C."/>
            <person name="Sellstedt A."/>
            <person name="Tavares F."/>
            <person name="Tomkins J.P."/>
            <person name="Vallenet D."/>
            <person name="Valverde C."/>
            <person name="Wall L.G."/>
            <person name="Wang Y."/>
            <person name="Medigue C."/>
            <person name="Benson D.R."/>
        </authorList>
    </citation>
    <scope>NUCLEOTIDE SEQUENCE [LARGE SCALE GENOMIC DNA]</scope>
    <source>
        <strain evidence="2">DSM 45986 / CECT 9034 / ACN14a</strain>
    </source>
</reference>
<dbReference type="STRING" id="326424.FRAAL2755"/>
<name>Q0RM53_FRAAA</name>
<proteinExistence type="predicted"/>
<dbReference type="EMBL" id="CT573213">
    <property type="protein sequence ID" value="CAJ61399.1"/>
    <property type="molecule type" value="Genomic_DNA"/>
</dbReference>
<sequence>MPNKPIHVALAADIPITLGEIAPVVLPTGQTIAVRILARTGGSTRDVAGEPSVWGSLLDAEEDVILFKIHPYGWAPRAVEDLLPAVRAVRQGGLAFAVVDANRLRCLDTLDPAQVTVVRRTLQRFGFAVAEVQGVDGTFTFHLEA</sequence>
<organism evidence="1 2">
    <name type="scientific">Frankia alni (strain DSM 45986 / CECT 9034 / ACN14a)</name>
    <dbReference type="NCBI Taxonomy" id="326424"/>
    <lineage>
        <taxon>Bacteria</taxon>
        <taxon>Bacillati</taxon>
        <taxon>Actinomycetota</taxon>
        <taxon>Actinomycetes</taxon>
        <taxon>Frankiales</taxon>
        <taxon>Frankiaceae</taxon>
        <taxon>Frankia</taxon>
    </lineage>
</organism>
<accession>Q0RM53</accession>
<keyword evidence="2" id="KW-1185">Reference proteome</keyword>
<dbReference type="Proteomes" id="UP000000657">
    <property type="component" value="Chromosome"/>
</dbReference>
<protein>
    <submittedName>
        <fullName evidence="1">Uncharacterized protein</fullName>
    </submittedName>
</protein>
<dbReference type="RefSeq" id="WP_011603907.1">
    <property type="nucleotide sequence ID" value="NC_008278.1"/>
</dbReference>
<evidence type="ECO:0000313" key="1">
    <source>
        <dbReference type="EMBL" id="CAJ61399.1"/>
    </source>
</evidence>